<comment type="caution">
    <text evidence="2">The sequence shown here is derived from an EMBL/GenBank/DDBJ whole genome shotgun (WGS) entry which is preliminary data.</text>
</comment>
<keyword evidence="3" id="KW-1185">Reference proteome</keyword>
<name>A0A5A7QYL5_STRAF</name>
<evidence type="ECO:0000313" key="2">
    <source>
        <dbReference type="EMBL" id="GER50132.1"/>
    </source>
</evidence>
<feature type="region of interest" description="Disordered" evidence="1">
    <location>
        <begin position="246"/>
        <end position="268"/>
    </location>
</feature>
<reference evidence="3" key="1">
    <citation type="journal article" date="2019" name="Curr. Biol.">
        <title>Genome Sequence of Striga asiatica Provides Insight into the Evolution of Plant Parasitism.</title>
        <authorList>
            <person name="Yoshida S."/>
            <person name="Kim S."/>
            <person name="Wafula E.K."/>
            <person name="Tanskanen J."/>
            <person name="Kim Y.M."/>
            <person name="Honaas L."/>
            <person name="Yang Z."/>
            <person name="Spallek T."/>
            <person name="Conn C.E."/>
            <person name="Ichihashi Y."/>
            <person name="Cheong K."/>
            <person name="Cui S."/>
            <person name="Der J.P."/>
            <person name="Gundlach H."/>
            <person name="Jiao Y."/>
            <person name="Hori C."/>
            <person name="Ishida J.K."/>
            <person name="Kasahara H."/>
            <person name="Kiba T."/>
            <person name="Kim M.S."/>
            <person name="Koo N."/>
            <person name="Laohavisit A."/>
            <person name="Lee Y.H."/>
            <person name="Lumba S."/>
            <person name="McCourt P."/>
            <person name="Mortimer J.C."/>
            <person name="Mutuku J.M."/>
            <person name="Nomura T."/>
            <person name="Sasaki-Sekimoto Y."/>
            <person name="Seto Y."/>
            <person name="Wang Y."/>
            <person name="Wakatake T."/>
            <person name="Sakakibara H."/>
            <person name="Demura T."/>
            <person name="Yamaguchi S."/>
            <person name="Yoneyama K."/>
            <person name="Manabe R.I."/>
            <person name="Nelson D.C."/>
            <person name="Schulman A.H."/>
            <person name="Timko M.P."/>
            <person name="dePamphilis C.W."/>
            <person name="Choi D."/>
            <person name="Shirasu K."/>
        </authorList>
    </citation>
    <scope>NUCLEOTIDE SEQUENCE [LARGE SCALE GENOMIC DNA]</scope>
    <source>
        <strain evidence="3">cv. UVA1</strain>
    </source>
</reference>
<evidence type="ECO:0000256" key="1">
    <source>
        <dbReference type="SAM" id="MobiDB-lite"/>
    </source>
</evidence>
<sequence>MLCANVYWWYSSFNGDTFLKTPLDALPFLSLFPKLTGFFVTGGGGDNISLPGDNAHADGEVEADHDLLHTSNLLVLRGKYASKLPHKCRVFRAFLWLFGCFGNFGRVSVDHPIAVILLEIRELYTFIWHFWSSLKFHREIFKKLIHLPLNLAMNFKELKKCHRNHEQIQGAEEILVGLDFSIRVGIVPREADVVAATAGDEKSGELGEEGNERRGVEWCFEESVSVVEGRVAGWRTTRAVVEIRQCSGGGDGRRKGSSSGIDVPQSMG</sequence>
<dbReference type="EMBL" id="BKCP01009070">
    <property type="protein sequence ID" value="GER50132.1"/>
    <property type="molecule type" value="Genomic_DNA"/>
</dbReference>
<dbReference type="AlphaFoldDB" id="A0A5A7QYL5"/>
<dbReference type="Proteomes" id="UP000325081">
    <property type="component" value="Unassembled WGS sequence"/>
</dbReference>
<evidence type="ECO:0000313" key="3">
    <source>
        <dbReference type="Proteomes" id="UP000325081"/>
    </source>
</evidence>
<accession>A0A5A7QYL5</accession>
<gene>
    <name evidence="2" type="ORF">STAS_27427</name>
</gene>
<protein>
    <submittedName>
        <fullName evidence="2">Quinone oxidoreductase</fullName>
    </submittedName>
</protein>
<proteinExistence type="predicted"/>
<organism evidence="2 3">
    <name type="scientific">Striga asiatica</name>
    <name type="common">Asiatic witchweed</name>
    <name type="synonym">Buchnera asiatica</name>
    <dbReference type="NCBI Taxonomy" id="4170"/>
    <lineage>
        <taxon>Eukaryota</taxon>
        <taxon>Viridiplantae</taxon>
        <taxon>Streptophyta</taxon>
        <taxon>Embryophyta</taxon>
        <taxon>Tracheophyta</taxon>
        <taxon>Spermatophyta</taxon>
        <taxon>Magnoliopsida</taxon>
        <taxon>eudicotyledons</taxon>
        <taxon>Gunneridae</taxon>
        <taxon>Pentapetalae</taxon>
        <taxon>asterids</taxon>
        <taxon>lamiids</taxon>
        <taxon>Lamiales</taxon>
        <taxon>Orobanchaceae</taxon>
        <taxon>Buchnereae</taxon>
        <taxon>Striga</taxon>
    </lineage>
</organism>